<dbReference type="EMBL" id="SWJQ01000543">
    <property type="protein sequence ID" value="TRZ13078.1"/>
    <property type="molecule type" value="Genomic_DNA"/>
</dbReference>
<gene>
    <name evidence="1" type="ORF">HGM15179_014029</name>
</gene>
<protein>
    <submittedName>
        <fullName evidence="1">Uncharacterized protein</fullName>
    </submittedName>
</protein>
<organism evidence="1 2">
    <name type="scientific">Zosterops borbonicus</name>
    <dbReference type="NCBI Taxonomy" id="364589"/>
    <lineage>
        <taxon>Eukaryota</taxon>
        <taxon>Metazoa</taxon>
        <taxon>Chordata</taxon>
        <taxon>Craniata</taxon>
        <taxon>Vertebrata</taxon>
        <taxon>Euteleostomi</taxon>
        <taxon>Archelosauria</taxon>
        <taxon>Archosauria</taxon>
        <taxon>Dinosauria</taxon>
        <taxon>Saurischia</taxon>
        <taxon>Theropoda</taxon>
        <taxon>Coelurosauria</taxon>
        <taxon>Aves</taxon>
        <taxon>Neognathae</taxon>
        <taxon>Neoaves</taxon>
        <taxon>Telluraves</taxon>
        <taxon>Australaves</taxon>
        <taxon>Passeriformes</taxon>
        <taxon>Sylvioidea</taxon>
        <taxon>Zosteropidae</taxon>
        <taxon>Zosterops</taxon>
    </lineage>
</organism>
<reference evidence="1" key="1">
    <citation type="submission" date="2019-04" db="EMBL/GenBank/DDBJ databases">
        <title>Genome assembly of Zosterops borbonicus 15179.</title>
        <authorList>
            <person name="Leroy T."/>
            <person name="Anselmetti Y."/>
            <person name="Tilak M.-K."/>
            <person name="Nabholz B."/>
        </authorList>
    </citation>
    <scope>NUCLEOTIDE SEQUENCE</scope>
    <source>
        <strain evidence="1">HGM_15179</strain>
        <tissue evidence="1">Muscle</tissue>
    </source>
</reference>
<dbReference type="AlphaFoldDB" id="A0A8K1G7F2"/>
<keyword evidence="2" id="KW-1185">Reference proteome</keyword>
<evidence type="ECO:0000313" key="1">
    <source>
        <dbReference type="EMBL" id="TRZ13078.1"/>
    </source>
</evidence>
<feature type="non-terminal residue" evidence="1">
    <location>
        <position position="1"/>
    </location>
</feature>
<evidence type="ECO:0000313" key="2">
    <source>
        <dbReference type="Proteomes" id="UP000796761"/>
    </source>
</evidence>
<proteinExistence type="predicted"/>
<sequence>PSILAMVVAIYHSTQLDSTQATSSGTSPDSPKCFKDDHKGLSCGIHNLFQHLWMHPVRTHGLVDV</sequence>
<feature type="non-terminal residue" evidence="1">
    <location>
        <position position="65"/>
    </location>
</feature>
<name>A0A8K1G7F2_9PASS</name>
<accession>A0A8K1G7F2</accession>
<comment type="caution">
    <text evidence="1">The sequence shown here is derived from an EMBL/GenBank/DDBJ whole genome shotgun (WGS) entry which is preliminary data.</text>
</comment>
<dbReference type="Proteomes" id="UP000796761">
    <property type="component" value="Unassembled WGS sequence"/>
</dbReference>